<gene>
    <name evidence="1" type="ORF">SMN809_LOCUS6574</name>
</gene>
<reference evidence="1" key="1">
    <citation type="submission" date="2021-02" db="EMBL/GenBank/DDBJ databases">
        <authorList>
            <person name="Nowell W R."/>
        </authorList>
    </citation>
    <scope>NUCLEOTIDE SEQUENCE</scope>
</reference>
<evidence type="ECO:0000313" key="2">
    <source>
        <dbReference type="Proteomes" id="UP000676336"/>
    </source>
</evidence>
<proteinExistence type="predicted"/>
<dbReference type="InterPro" id="IPR009779">
    <property type="entry name" value="SSR3"/>
</dbReference>
<evidence type="ECO:0000313" key="1">
    <source>
        <dbReference type="EMBL" id="CAF3899793.1"/>
    </source>
</evidence>
<protein>
    <submittedName>
        <fullName evidence="1">Uncharacterized protein</fullName>
    </submittedName>
</protein>
<organism evidence="1 2">
    <name type="scientific">Rotaria magnacalcarata</name>
    <dbReference type="NCBI Taxonomy" id="392030"/>
    <lineage>
        <taxon>Eukaryota</taxon>
        <taxon>Metazoa</taxon>
        <taxon>Spiralia</taxon>
        <taxon>Gnathifera</taxon>
        <taxon>Rotifera</taxon>
        <taxon>Eurotatoria</taxon>
        <taxon>Bdelloidea</taxon>
        <taxon>Philodinida</taxon>
        <taxon>Philodinidae</taxon>
        <taxon>Rotaria</taxon>
    </lineage>
</organism>
<dbReference type="GO" id="GO:0006614">
    <property type="term" value="P:SRP-dependent cotranslational protein targeting to membrane"/>
    <property type="evidence" value="ECO:0007669"/>
    <property type="project" value="InterPro"/>
</dbReference>
<dbReference type="AlphaFoldDB" id="A0A8S2LH10"/>
<sequence length="178" mass="21359">MIEQNIELPVDLPMKFIFDILTPRPHFVIVHHEKHRKINATENEIQQIMKLVNEFLRRKPQYDNNAVLSFHRGKWYQQIHKHFHAHFCFHFQLQFDMIQIDIDYDRNDSYRYDQDDTLQDIYKRVDESLRINKQAQMTTQRSAAQDEDLLLQDFSRNVTTKSWILFSGNAAVVSAIPL</sequence>
<dbReference type="Proteomes" id="UP000676336">
    <property type="component" value="Unassembled WGS sequence"/>
</dbReference>
<feature type="non-terminal residue" evidence="1">
    <location>
        <position position="1"/>
    </location>
</feature>
<dbReference type="Pfam" id="PF07074">
    <property type="entry name" value="TRAP-gamma"/>
    <property type="match status" value="1"/>
</dbReference>
<accession>A0A8S2LH10</accession>
<dbReference type="EMBL" id="CAJOBI010001795">
    <property type="protein sequence ID" value="CAF3899793.1"/>
    <property type="molecule type" value="Genomic_DNA"/>
</dbReference>
<dbReference type="GO" id="GO:0016020">
    <property type="term" value="C:membrane"/>
    <property type="evidence" value="ECO:0007669"/>
    <property type="project" value="InterPro"/>
</dbReference>
<name>A0A8S2LH10_9BILA</name>
<comment type="caution">
    <text evidence="1">The sequence shown here is derived from an EMBL/GenBank/DDBJ whole genome shotgun (WGS) entry which is preliminary data.</text>
</comment>